<feature type="transmembrane region" description="Helical" evidence="6">
    <location>
        <begin position="109"/>
        <end position="127"/>
    </location>
</feature>
<keyword evidence="3 6" id="KW-1133">Transmembrane helix</keyword>
<dbReference type="PROSITE" id="PS50850">
    <property type="entry name" value="MFS"/>
    <property type="match status" value="1"/>
</dbReference>
<dbReference type="RefSeq" id="XP_033691757.1">
    <property type="nucleotide sequence ID" value="XM_033830743.1"/>
</dbReference>
<feature type="compositionally biased region" description="Basic and acidic residues" evidence="5">
    <location>
        <begin position="19"/>
        <end position="36"/>
    </location>
</feature>
<feature type="transmembrane region" description="Helical" evidence="6">
    <location>
        <begin position="134"/>
        <end position="155"/>
    </location>
</feature>
<comment type="subcellular location">
    <subcellularLocation>
        <location evidence="1">Membrane</location>
        <topology evidence="1">Multi-pass membrane protein</topology>
    </subcellularLocation>
</comment>
<dbReference type="PANTHER" id="PTHR23501">
    <property type="entry name" value="MAJOR FACILITATOR SUPERFAMILY"/>
    <property type="match status" value="1"/>
</dbReference>
<dbReference type="EMBL" id="ML987189">
    <property type="protein sequence ID" value="KAF2256753.1"/>
    <property type="molecule type" value="Genomic_DNA"/>
</dbReference>
<dbReference type="InterPro" id="IPR036259">
    <property type="entry name" value="MFS_trans_sf"/>
</dbReference>
<evidence type="ECO:0000256" key="5">
    <source>
        <dbReference type="SAM" id="MobiDB-lite"/>
    </source>
</evidence>
<dbReference type="InterPro" id="IPR020846">
    <property type="entry name" value="MFS_dom"/>
</dbReference>
<keyword evidence="9" id="KW-1185">Reference proteome</keyword>
<feature type="transmembrane region" description="Helical" evidence="6">
    <location>
        <begin position="442"/>
        <end position="465"/>
    </location>
</feature>
<dbReference type="GeneID" id="54584073"/>
<protein>
    <submittedName>
        <fullName evidence="8">MFS general substrate transporter</fullName>
    </submittedName>
</protein>
<evidence type="ECO:0000313" key="9">
    <source>
        <dbReference type="Proteomes" id="UP000800094"/>
    </source>
</evidence>
<dbReference type="AlphaFoldDB" id="A0A6A6J5J6"/>
<accession>A0A6A6J5J6</accession>
<gene>
    <name evidence="8" type="ORF">BU26DRAFT_527049</name>
</gene>
<evidence type="ECO:0000256" key="1">
    <source>
        <dbReference type="ARBA" id="ARBA00004141"/>
    </source>
</evidence>
<dbReference type="GO" id="GO:0000329">
    <property type="term" value="C:fungal-type vacuole membrane"/>
    <property type="evidence" value="ECO:0007669"/>
    <property type="project" value="TreeGrafter"/>
</dbReference>
<evidence type="ECO:0000256" key="6">
    <source>
        <dbReference type="SAM" id="Phobius"/>
    </source>
</evidence>
<dbReference type="OrthoDB" id="6770063at2759"/>
<organism evidence="8 9">
    <name type="scientific">Trematosphaeria pertusa</name>
    <dbReference type="NCBI Taxonomy" id="390896"/>
    <lineage>
        <taxon>Eukaryota</taxon>
        <taxon>Fungi</taxon>
        <taxon>Dikarya</taxon>
        <taxon>Ascomycota</taxon>
        <taxon>Pezizomycotina</taxon>
        <taxon>Dothideomycetes</taxon>
        <taxon>Pleosporomycetidae</taxon>
        <taxon>Pleosporales</taxon>
        <taxon>Massarineae</taxon>
        <taxon>Trematosphaeriaceae</taxon>
        <taxon>Trematosphaeria</taxon>
    </lineage>
</organism>
<dbReference type="Pfam" id="PF07690">
    <property type="entry name" value="MFS_1"/>
    <property type="match status" value="1"/>
</dbReference>
<dbReference type="GO" id="GO:0015174">
    <property type="term" value="F:basic amino acid transmembrane transporter activity"/>
    <property type="evidence" value="ECO:0007669"/>
    <property type="project" value="TreeGrafter"/>
</dbReference>
<feature type="transmembrane region" description="Helical" evidence="6">
    <location>
        <begin position="379"/>
        <end position="397"/>
    </location>
</feature>
<dbReference type="SUPFAM" id="SSF103473">
    <property type="entry name" value="MFS general substrate transporter"/>
    <property type="match status" value="1"/>
</dbReference>
<evidence type="ECO:0000259" key="7">
    <source>
        <dbReference type="PROSITE" id="PS50850"/>
    </source>
</evidence>
<dbReference type="InterPro" id="IPR011701">
    <property type="entry name" value="MFS"/>
</dbReference>
<feature type="transmembrane region" description="Helical" evidence="6">
    <location>
        <begin position="311"/>
        <end position="335"/>
    </location>
</feature>
<feature type="transmembrane region" description="Helical" evidence="6">
    <location>
        <begin position="347"/>
        <end position="367"/>
    </location>
</feature>
<feature type="transmembrane region" description="Helical" evidence="6">
    <location>
        <begin position="41"/>
        <end position="67"/>
    </location>
</feature>
<name>A0A6A6J5J6_9PLEO</name>
<keyword evidence="4 6" id="KW-0472">Membrane</keyword>
<dbReference type="Gene3D" id="1.20.1250.20">
    <property type="entry name" value="MFS general substrate transporter like domains"/>
    <property type="match status" value="1"/>
</dbReference>
<evidence type="ECO:0000256" key="3">
    <source>
        <dbReference type="ARBA" id="ARBA00022989"/>
    </source>
</evidence>
<feature type="domain" description="Major facilitator superfamily (MFS) profile" evidence="7">
    <location>
        <begin position="44"/>
        <end position="536"/>
    </location>
</feature>
<feature type="transmembrane region" description="Helical" evidence="6">
    <location>
        <begin position="514"/>
        <end position="533"/>
    </location>
</feature>
<feature type="transmembrane region" description="Helical" evidence="6">
    <location>
        <begin position="79"/>
        <end position="97"/>
    </location>
</feature>
<dbReference type="Proteomes" id="UP000800094">
    <property type="component" value="Unassembled WGS sequence"/>
</dbReference>
<reference evidence="8" key="1">
    <citation type="journal article" date="2020" name="Stud. Mycol.">
        <title>101 Dothideomycetes genomes: a test case for predicting lifestyles and emergence of pathogens.</title>
        <authorList>
            <person name="Haridas S."/>
            <person name="Albert R."/>
            <person name="Binder M."/>
            <person name="Bloem J."/>
            <person name="Labutti K."/>
            <person name="Salamov A."/>
            <person name="Andreopoulos B."/>
            <person name="Baker S."/>
            <person name="Barry K."/>
            <person name="Bills G."/>
            <person name="Bluhm B."/>
            <person name="Cannon C."/>
            <person name="Castanera R."/>
            <person name="Culley D."/>
            <person name="Daum C."/>
            <person name="Ezra D."/>
            <person name="Gonzalez J."/>
            <person name="Henrissat B."/>
            <person name="Kuo A."/>
            <person name="Liang C."/>
            <person name="Lipzen A."/>
            <person name="Lutzoni F."/>
            <person name="Magnuson J."/>
            <person name="Mondo S."/>
            <person name="Nolan M."/>
            <person name="Ohm R."/>
            <person name="Pangilinan J."/>
            <person name="Park H.-J."/>
            <person name="Ramirez L."/>
            <person name="Alfaro M."/>
            <person name="Sun H."/>
            <person name="Tritt A."/>
            <person name="Yoshinaga Y."/>
            <person name="Zwiers L.-H."/>
            <person name="Turgeon B."/>
            <person name="Goodwin S."/>
            <person name="Spatafora J."/>
            <person name="Crous P."/>
            <person name="Grigoriev I."/>
        </authorList>
    </citation>
    <scope>NUCLEOTIDE SEQUENCE</scope>
    <source>
        <strain evidence="8">CBS 122368</strain>
    </source>
</reference>
<sequence>MAKDNTVIDITEESPLLGEDSRSSRDSEASNGEGAEKPKSILGVLSVLLIGVFVANADTSLVLATYGEISSEFDSLNNASWLMTSYLLAMCGTQPMYGKLSNIYGRKTMLLASYVFFAIGCFICGMATKMSHVIIGRVIGGAGGAGMYSIVSFLITDLVPLRDVATYRSYVNVVQTVGRSCGGPIGGYLAQTIGWRWSFLIQTPLTIVALLLVWWRLQVPAPAFDSAQKQETSREKLGRIDFLGSILLCSTIVTLLLALSMGGNQFAWTSPTIIGLLGSHQLLAIAFSYVELRVAKEPIFPLYLLKHPSVVLTYLVLIMQNIAQTLMMYSIPLYFQVTASVLPSVAGAYLIPAVVGNTLGGLATGHYIRRTGSYKAPTILASLVAAVAHTLTTIRWTGHTHVAESLYSFPGGLGTGIAHSSTFVALTASVSEEDAAIAAAGLYLSGNVGSVLGFTLAALVMKAVVRKSAIKRLGGGMEDVVGRALDDVGFLRKLEGRVRDAIVRAYVDGFRSCFGLAIVCCAISLICAVCLRVKRLE</sequence>
<evidence type="ECO:0000256" key="2">
    <source>
        <dbReference type="ARBA" id="ARBA00022692"/>
    </source>
</evidence>
<feature type="transmembrane region" description="Helical" evidence="6">
    <location>
        <begin position="409"/>
        <end position="430"/>
    </location>
</feature>
<proteinExistence type="predicted"/>
<feature type="region of interest" description="Disordered" evidence="5">
    <location>
        <begin position="1"/>
        <end position="36"/>
    </location>
</feature>
<evidence type="ECO:0000256" key="4">
    <source>
        <dbReference type="ARBA" id="ARBA00023136"/>
    </source>
</evidence>
<feature type="transmembrane region" description="Helical" evidence="6">
    <location>
        <begin position="238"/>
        <end position="260"/>
    </location>
</feature>
<dbReference type="PANTHER" id="PTHR23501:SF33">
    <property type="entry name" value="MAJOR FACILITATOR SUPERFAMILY (MFS) PROFILE DOMAIN-CONTAINING PROTEIN"/>
    <property type="match status" value="1"/>
</dbReference>
<feature type="transmembrane region" description="Helical" evidence="6">
    <location>
        <begin position="266"/>
        <end position="290"/>
    </location>
</feature>
<evidence type="ECO:0000313" key="8">
    <source>
        <dbReference type="EMBL" id="KAF2256753.1"/>
    </source>
</evidence>
<feature type="transmembrane region" description="Helical" evidence="6">
    <location>
        <begin position="197"/>
        <end position="217"/>
    </location>
</feature>
<keyword evidence="2 6" id="KW-0812">Transmembrane</keyword>